<dbReference type="Proteomes" id="UP000522007">
    <property type="component" value="Unassembled WGS sequence"/>
</dbReference>
<dbReference type="EMBL" id="JAAROP010000003">
    <property type="protein sequence ID" value="MBC1322396.1"/>
    <property type="molecule type" value="Genomic_DNA"/>
</dbReference>
<evidence type="ECO:0000256" key="9">
    <source>
        <dbReference type="SAM" id="Phobius"/>
    </source>
</evidence>
<dbReference type="GO" id="GO:0005886">
    <property type="term" value="C:plasma membrane"/>
    <property type="evidence" value="ECO:0007669"/>
    <property type="project" value="UniProtKB-SubCell"/>
</dbReference>
<dbReference type="InterPro" id="IPR013853">
    <property type="entry name" value="EIIC-GAT"/>
</dbReference>
<dbReference type="Pfam" id="PF03611">
    <property type="entry name" value="EIIC-GAT"/>
    <property type="match status" value="1"/>
</dbReference>
<feature type="transmembrane region" description="Helical" evidence="9">
    <location>
        <begin position="88"/>
        <end position="112"/>
    </location>
</feature>
<dbReference type="RefSeq" id="WP_011701201.1">
    <property type="nucleotide sequence ID" value="NZ_CBCSAN010000001.1"/>
</dbReference>
<dbReference type="GeneID" id="61188241"/>
<keyword evidence="7 9" id="KW-1133">Transmembrane helix</keyword>
<evidence type="ECO:0000313" key="11">
    <source>
        <dbReference type="Proteomes" id="UP000522007"/>
    </source>
</evidence>
<sequence>MLDMLSGVMDAFGAAVVVPIVLIIIALFLKVEPKKAVQSGINAGIGLTGFNMLIGAYVPIVTPVIKRMIDTTGINLPVLDTGWQATSVVAYSTQVGMIFLALGLLLQVVLFLTKWTDIFMPADLWNNYSFMLWGSMLYIATGNMWLAIILMVLSNLYTLVFAEIVAKRWSTYYGYPNCTITAPHHICSAPLAIGMDWVLTKLGANKINLKPEQIQDKIGFLGEPTTLGLILGAILGFAGNFTRLDTLVGWGEIAAVAIATAAIMAIFPKIAGIFASAFTGITDASKKTAKKGSKQRVWYLAINDAAGYGESATLITGILLIPIMVIIAVVLPGNEVLPMVDLIAIPYMIEVIIAVSNGNIFKSLISGAVWCTGGLYMITQVAGIFTDVAKDVGVALPVGAVLICSFAVMTNHFMGGLFLIFMTQNPIFIGITIVAYFVLYVLVRKNKPRIHEYLERQALGEEYQVAETT</sequence>
<comment type="subcellular location">
    <subcellularLocation>
        <location evidence="1">Cell membrane</location>
        <topology evidence="1">Multi-pass membrane protein</topology>
    </subcellularLocation>
</comment>
<dbReference type="OMA" id="LWNNYSY"/>
<evidence type="ECO:0000256" key="4">
    <source>
        <dbReference type="ARBA" id="ARBA00022597"/>
    </source>
</evidence>
<evidence type="ECO:0000313" key="10">
    <source>
        <dbReference type="EMBL" id="MBC1322396.1"/>
    </source>
</evidence>
<dbReference type="GO" id="GO:0015577">
    <property type="term" value="F:galactitol transmembrane transporter activity"/>
    <property type="evidence" value="ECO:0007669"/>
    <property type="project" value="InterPro"/>
</dbReference>
<gene>
    <name evidence="10" type="ORF">HB853_05505</name>
</gene>
<dbReference type="PIRSF" id="PIRSF006304">
    <property type="entry name" value="GatC"/>
    <property type="match status" value="1"/>
</dbReference>
<feature type="transmembrane region" description="Helical" evidence="9">
    <location>
        <begin position="218"/>
        <end position="241"/>
    </location>
</feature>
<evidence type="ECO:0000256" key="5">
    <source>
        <dbReference type="ARBA" id="ARBA00022683"/>
    </source>
</evidence>
<keyword evidence="5" id="KW-0598">Phosphotransferase system</keyword>
<organism evidence="10 11">
    <name type="scientific">Listeria welshimeri</name>
    <dbReference type="NCBI Taxonomy" id="1643"/>
    <lineage>
        <taxon>Bacteria</taxon>
        <taxon>Bacillati</taxon>
        <taxon>Bacillota</taxon>
        <taxon>Bacilli</taxon>
        <taxon>Bacillales</taxon>
        <taxon>Listeriaceae</taxon>
        <taxon>Listeria</taxon>
    </lineage>
</organism>
<name>A0A7X0W4Z5_LISWE</name>
<keyword evidence="4" id="KW-0762">Sugar transport</keyword>
<evidence type="ECO:0000256" key="8">
    <source>
        <dbReference type="ARBA" id="ARBA00023136"/>
    </source>
</evidence>
<feature type="transmembrane region" description="Helical" evidence="9">
    <location>
        <begin position="253"/>
        <end position="281"/>
    </location>
</feature>
<dbReference type="PANTHER" id="PTHR37324">
    <property type="entry name" value="PTS SYSTEM GALACTITOL-SPECIFIC EIIC COMPONENT"/>
    <property type="match status" value="1"/>
</dbReference>
<feature type="transmembrane region" description="Helical" evidence="9">
    <location>
        <begin position="392"/>
        <end position="421"/>
    </location>
</feature>
<protein>
    <submittedName>
        <fullName evidence="10">PTS galactitol transporter subunit IIC</fullName>
    </submittedName>
</protein>
<feature type="transmembrane region" description="Helical" evidence="9">
    <location>
        <begin position="312"/>
        <end position="331"/>
    </location>
</feature>
<dbReference type="InterPro" id="IPR004703">
    <property type="entry name" value="PTS_sugar-sp_permease"/>
</dbReference>
<dbReference type="AlphaFoldDB" id="A0A7X0W4Z5"/>
<keyword evidence="6 9" id="KW-0812">Transmembrane</keyword>
<feature type="transmembrane region" description="Helical" evidence="9">
    <location>
        <begin position="12"/>
        <end position="29"/>
    </location>
</feature>
<feature type="transmembrane region" description="Helical" evidence="9">
    <location>
        <begin position="41"/>
        <end position="60"/>
    </location>
</feature>
<evidence type="ECO:0000256" key="7">
    <source>
        <dbReference type="ARBA" id="ARBA00022989"/>
    </source>
</evidence>
<keyword evidence="3" id="KW-1003">Cell membrane</keyword>
<dbReference type="GO" id="GO:0009401">
    <property type="term" value="P:phosphoenolpyruvate-dependent sugar phosphotransferase system"/>
    <property type="evidence" value="ECO:0007669"/>
    <property type="project" value="UniProtKB-KW"/>
</dbReference>
<evidence type="ECO:0000256" key="1">
    <source>
        <dbReference type="ARBA" id="ARBA00004651"/>
    </source>
</evidence>
<evidence type="ECO:0000256" key="2">
    <source>
        <dbReference type="ARBA" id="ARBA00022448"/>
    </source>
</evidence>
<comment type="caution">
    <text evidence="10">The sequence shown here is derived from an EMBL/GenBank/DDBJ whole genome shotgun (WGS) entry which is preliminary data.</text>
</comment>
<feature type="transmembrane region" description="Helical" evidence="9">
    <location>
        <begin position="364"/>
        <end position="385"/>
    </location>
</feature>
<dbReference type="PANTHER" id="PTHR37324:SF2">
    <property type="entry name" value="PTS SYSTEM GALACTITOL-SPECIFIC EIIC COMPONENT"/>
    <property type="match status" value="1"/>
</dbReference>
<proteinExistence type="predicted"/>
<reference evidence="10 11" key="1">
    <citation type="submission" date="2020-03" db="EMBL/GenBank/DDBJ databases">
        <title>Soil Listeria distribution.</title>
        <authorList>
            <person name="Liao J."/>
            <person name="Wiedmann M."/>
        </authorList>
    </citation>
    <scope>NUCLEOTIDE SEQUENCE [LARGE SCALE GENOMIC DNA]</scope>
    <source>
        <strain evidence="10 11">FSL L7-1829</strain>
    </source>
</reference>
<feature type="transmembrane region" description="Helical" evidence="9">
    <location>
        <begin position="427"/>
        <end position="443"/>
    </location>
</feature>
<keyword evidence="2" id="KW-0813">Transport</keyword>
<evidence type="ECO:0000256" key="6">
    <source>
        <dbReference type="ARBA" id="ARBA00022692"/>
    </source>
</evidence>
<accession>A0A7X0W4Z5</accession>
<keyword evidence="8 9" id="KW-0472">Membrane</keyword>
<evidence type="ECO:0000256" key="3">
    <source>
        <dbReference type="ARBA" id="ARBA00022475"/>
    </source>
</evidence>